<keyword evidence="2" id="KW-1185">Reference proteome</keyword>
<dbReference type="RefSeq" id="WP_250857112.1">
    <property type="nucleotide sequence ID" value="NZ_JAGSOJ010000001.1"/>
</dbReference>
<evidence type="ECO:0000313" key="2">
    <source>
        <dbReference type="Proteomes" id="UP001056429"/>
    </source>
</evidence>
<dbReference type="EMBL" id="JAGSOJ010000001">
    <property type="protein sequence ID" value="MCM1988256.1"/>
    <property type="molecule type" value="Genomic_DNA"/>
</dbReference>
<reference evidence="1" key="2">
    <citation type="submission" date="2021-04" db="EMBL/GenBank/DDBJ databases">
        <authorList>
            <person name="Dong X."/>
        </authorList>
    </citation>
    <scope>NUCLEOTIDE SEQUENCE</scope>
    <source>
        <strain evidence="1">ZWT</strain>
    </source>
</reference>
<sequence>MSNKVSIKELKDCIELSTGELEEFEPYNIFINIKTGEIVSVPTKFIKMVENGEKPEGIKEWEEADFKTTEDIVKNSEDYKDIPTENEINEYDIMKEFCFSYKENKMREELSSAINGDSPLRNFKNIIYDKGIYNEWYEYLDNKFVEKVIEWCERNNIEYIL</sequence>
<gene>
    <name evidence="1" type="ORF">KDK92_00775</name>
</gene>
<organism evidence="1 2">
    <name type="scientific">Oceanirhabdus seepicola</name>
    <dbReference type="NCBI Taxonomy" id="2828781"/>
    <lineage>
        <taxon>Bacteria</taxon>
        <taxon>Bacillati</taxon>
        <taxon>Bacillota</taxon>
        <taxon>Clostridia</taxon>
        <taxon>Eubacteriales</taxon>
        <taxon>Clostridiaceae</taxon>
        <taxon>Oceanirhabdus</taxon>
    </lineage>
</organism>
<reference evidence="1" key="1">
    <citation type="journal article" date="2021" name="mSystems">
        <title>Bacteria and Archaea Synergistically Convert Glycine Betaine to Biogenic Methane in the Formosa Cold Seep of the South China Sea.</title>
        <authorList>
            <person name="Li L."/>
            <person name="Zhang W."/>
            <person name="Zhang S."/>
            <person name="Song L."/>
            <person name="Sun Q."/>
            <person name="Zhang H."/>
            <person name="Xiang H."/>
            <person name="Dong X."/>
        </authorList>
    </citation>
    <scope>NUCLEOTIDE SEQUENCE</scope>
    <source>
        <strain evidence="1">ZWT</strain>
    </source>
</reference>
<name>A0A9J6NYM8_9CLOT</name>
<protein>
    <submittedName>
        <fullName evidence="1">Uncharacterized protein</fullName>
    </submittedName>
</protein>
<dbReference type="Proteomes" id="UP001056429">
    <property type="component" value="Unassembled WGS sequence"/>
</dbReference>
<accession>A0A9J6NYM8</accession>
<dbReference type="AlphaFoldDB" id="A0A9J6NYM8"/>
<proteinExistence type="predicted"/>
<comment type="caution">
    <text evidence="1">The sequence shown here is derived from an EMBL/GenBank/DDBJ whole genome shotgun (WGS) entry which is preliminary data.</text>
</comment>
<dbReference type="InterPro" id="IPR005361">
    <property type="entry name" value="UPF0158"/>
</dbReference>
<evidence type="ECO:0000313" key="1">
    <source>
        <dbReference type="EMBL" id="MCM1988256.1"/>
    </source>
</evidence>
<dbReference type="Pfam" id="PF03682">
    <property type="entry name" value="UPF0158"/>
    <property type="match status" value="1"/>
</dbReference>